<dbReference type="PANTHER" id="PTHR46890:SF48">
    <property type="entry name" value="RNA-DIRECTED DNA POLYMERASE"/>
    <property type="match status" value="1"/>
</dbReference>
<dbReference type="InterPro" id="IPR036691">
    <property type="entry name" value="Endo/exonu/phosph_ase_sf"/>
</dbReference>
<dbReference type="SUPFAM" id="SSF56672">
    <property type="entry name" value="DNA/RNA polymerases"/>
    <property type="match status" value="1"/>
</dbReference>
<organism evidence="2 3">
    <name type="scientific">Dipteronia sinensis</name>
    <dbReference type="NCBI Taxonomy" id="43782"/>
    <lineage>
        <taxon>Eukaryota</taxon>
        <taxon>Viridiplantae</taxon>
        <taxon>Streptophyta</taxon>
        <taxon>Embryophyta</taxon>
        <taxon>Tracheophyta</taxon>
        <taxon>Spermatophyta</taxon>
        <taxon>Magnoliopsida</taxon>
        <taxon>eudicotyledons</taxon>
        <taxon>Gunneridae</taxon>
        <taxon>Pentapetalae</taxon>
        <taxon>rosids</taxon>
        <taxon>malvids</taxon>
        <taxon>Sapindales</taxon>
        <taxon>Sapindaceae</taxon>
        <taxon>Hippocastanoideae</taxon>
        <taxon>Acereae</taxon>
        <taxon>Dipteronia</taxon>
    </lineage>
</organism>
<dbReference type="InterPro" id="IPR052343">
    <property type="entry name" value="Retrotransposon-Effector_Assoc"/>
</dbReference>
<dbReference type="PANTHER" id="PTHR46890">
    <property type="entry name" value="NON-LTR RETROLELEMENT REVERSE TRANSCRIPTASE-LIKE PROTEIN-RELATED"/>
    <property type="match status" value="1"/>
</dbReference>
<evidence type="ECO:0000313" key="3">
    <source>
        <dbReference type="Proteomes" id="UP001281410"/>
    </source>
</evidence>
<sequence>MMFCTWNVRGAGKKGFPKVISDLRNIYNFDVIAILEPRISGSRALKVVNKLGFSDKFLVETFGFSGGIWLLWNGNRVKLQVVASSRHSITAVVAEGDRFWVLTVVYANPSVVIRLHPSAPSYGDLSNLCPRLDESVFDDLNKPLMESFKTGSFPIELNKTLIALVLKIPSLIDMTHIRLISLCNTTYKIISKVIVTRLTKLMHNLICPNQLAFVPGRQIQDNIIVAQEVLHKFKIMKGNKCLFSWKIDLSKAYDRLQWNFIREVIVEADLKGSFVDLIMWCVSTVRYRAVLNGEVTETFTPGCGIRQGDPLSPYLFVLCMEKLSHLINRRVHFGYWKCVKVSRGGPPISHLFFADDFILFGQGSVTKLN</sequence>
<dbReference type="Pfam" id="PF00078">
    <property type="entry name" value="RVT_1"/>
    <property type="match status" value="1"/>
</dbReference>
<dbReference type="Proteomes" id="UP001281410">
    <property type="component" value="Unassembled WGS sequence"/>
</dbReference>
<dbReference type="InterPro" id="IPR043502">
    <property type="entry name" value="DNA/RNA_pol_sf"/>
</dbReference>
<comment type="caution">
    <text evidence="2">The sequence shown here is derived from an EMBL/GenBank/DDBJ whole genome shotgun (WGS) entry which is preliminary data.</text>
</comment>
<evidence type="ECO:0000313" key="2">
    <source>
        <dbReference type="EMBL" id="KAK3205341.1"/>
    </source>
</evidence>
<name>A0AAE0A7A1_9ROSI</name>
<dbReference type="AlphaFoldDB" id="A0AAE0A7A1"/>
<dbReference type="PROSITE" id="PS50878">
    <property type="entry name" value="RT_POL"/>
    <property type="match status" value="1"/>
</dbReference>
<dbReference type="CDD" id="cd01650">
    <property type="entry name" value="RT_nLTR_like"/>
    <property type="match status" value="1"/>
</dbReference>
<evidence type="ECO:0000259" key="1">
    <source>
        <dbReference type="PROSITE" id="PS50878"/>
    </source>
</evidence>
<feature type="domain" description="Reverse transcriptase" evidence="1">
    <location>
        <begin position="146"/>
        <end position="369"/>
    </location>
</feature>
<accession>A0AAE0A7A1</accession>
<proteinExistence type="predicted"/>
<keyword evidence="3" id="KW-1185">Reference proteome</keyword>
<dbReference type="EMBL" id="JANJYJ010000006">
    <property type="protein sequence ID" value="KAK3205341.1"/>
    <property type="molecule type" value="Genomic_DNA"/>
</dbReference>
<gene>
    <name evidence="2" type="ORF">Dsin_019387</name>
</gene>
<dbReference type="Gene3D" id="3.60.10.10">
    <property type="entry name" value="Endonuclease/exonuclease/phosphatase"/>
    <property type="match status" value="1"/>
</dbReference>
<dbReference type="SUPFAM" id="SSF56219">
    <property type="entry name" value="DNase I-like"/>
    <property type="match status" value="1"/>
</dbReference>
<protein>
    <recommendedName>
        <fullName evidence="1">Reverse transcriptase domain-containing protein</fullName>
    </recommendedName>
</protein>
<reference evidence="2" key="1">
    <citation type="journal article" date="2023" name="Plant J.">
        <title>Genome sequences and population genomics provide insights into the demographic history, inbreeding, and mutation load of two 'living fossil' tree species of Dipteronia.</title>
        <authorList>
            <person name="Feng Y."/>
            <person name="Comes H.P."/>
            <person name="Chen J."/>
            <person name="Zhu S."/>
            <person name="Lu R."/>
            <person name="Zhang X."/>
            <person name="Li P."/>
            <person name="Qiu J."/>
            <person name="Olsen K.M."/>
            <person name="Qiu Y."/>
        </authorList>
    </citation>
    <scope>NUCLEOTIDE SEQUENCE</scope>
    <source>
        <strain evidence="2">NBL</strain>
    </source>
</reference>
<dbReference type="InterPro" id="IPR000477">
    <property type="entry name" value="RT_dom"/>
</dbReference>